<evidence type="ECO:0000256" key="1">
    <source>
        <dbReference type="ARBA" id="ARBA00022741"/>
    </source>
</evidence>
<dbReference type="GO" id="GO:0016787">
    <property type="term" value="F:hydrolase activity"/>
    <property type="evidence" value="ECO:0007669"/>
    <property type="project" value="UniProtKB-KW"/>
</dbReference>
<keyword evidence="1" id="KW-0547">Nucleotide-binding</keyword>
<dbReference type="GO" id="GO:0005524">
    <property type="term" value="F:ATP binding"/>
    <property type="evidence" value="ECO:0007669"/>
    <property type="project" value="UniProtKB-KW"/>
</dbReference>
<dbReference type="InterPro" id="IPR027417">
    <property type="entry name" value="P-loop_NTPase"/>
</dbReference>
<dbReference type="OrthoDB" id="5959484at2"/>
<dbReference type="KEGG" id="nja:NSJP_3063"/>
<dbReference type="Gene3D" id="3.40.50.300">
    <property type="entry name" value="P-loop containing nucleotide triphosphate hydrolases"/>
    <property type="match status" value="1"/>
</dbReference>
<dbReference type="NCBIfam" id="TIGR01613">
    <property type="entry name" value="primase_Cterm"/>
    <property type="match status" value="1"/>
</dbReference>
<dbReference type="PANTHER" id="PTHR35372:SF2">
    <property type="entry name" value="SF3 HELICASE DOMAIN-CONTAINING PROTEIN"/>
    <property type="match status" value="1"/>
</dbReference>
<evidence type="ECO:0000256" key="2">
    <source>
        <dbReference type="ARBA" id="ARBA00022801"/>
    </source>
</evidence>
<dbReference type="GO" id="GO:0004386">
    <property type="term" value="F:helicase activity"/>
    <property type="evidence" value="ECO:0007669"/>
    <property type="project" value="UniProtKB-KW"/>
</dbReference>
<dbReference type="InterPro" id="IPR045455">
    <property type="entry name" value="NrS-1_pol-like_helicase"/>
</dbReference>
<dbReference type="AlphaFoldDB" id="A0A1W1I8A6"/>
<dbReference type="Proteomes" id="UP000192042">
    <property type="component" value="Chromosome I"/>
</dbReference>
<evidence type="ECO:0000313" key="5">
    <source>
        <dbReference type="EMBL" id="SLM49230.1"/>
    </source>
</evidence>
<gene>
    <name evidence="5" type="ORF">NSJP_3063</name>
</gene>
<dbReference type="Pfam" id="PF19263">
    <property type="entry name" value="DUF5906"/>
    <property type="match status" value="1"/>
</dbReference>
<dbReference type="EMBL" id="LT828648">
    <property type="protein sequence ID" value="SLM49230.1"/>
    <property type="molecule type" value="Genomic_DNA"/>
</dbReference>
<keyword evidence="2" id="KW-0378">Hydrolase</keyword>
<sequence length="485" mass="54151">MTSIRNDTENRAGVETGAPLQSRPLTAADWADEYLTARGLVTVAGLWLRKHRGEWLRYNGAYYESLTPEALEADVTTYFNGTLYRDRVNKAFVSGIIHQLTARCLMPDIDLPAEYHGGAWNPVRDAGIVVLKNGIVRLASVGHLPDLQAHSCQLVTRCALPFNYDPAATCPAWLKFLEHILPDDATRTLLQQIFGYCLTFDMKHQKFFLFEGTGGNGKSVVTRILRRVVGAQNTSSLPLNRFGDKHGLVGTYGKLVNVTGELREKDTVAEDLLKQATGGDAMYFEPKYKTSFTAPFTAKIILCTNERPTFTDRSNGLWRRLVVLPFPVSIPPEEQDPELETRLSLELPGVLNWAIQGAVSLNNAGRFIEPPQSKAAGEEFRDQANHERAFLKERCCLEKHARIGAQDLYDAYRLDAQRGGYKPLSRTKFRKEVLSLSGVKEDRLRKADGTRPHIFHGITTNHRGPIASRSSWLSEVGPDRGQSIA</sequence>
<keyword evidence="3" id="KW-0067">ATP-binding</keyword>
<dbReference type="STRING" id="1325564.NSJP_3063"/>
<accession>A0A1W1I8A6</accession>
<evidence type="ECO:0000259" key="4">
    <source>
        <dbReference type="PROSITE" id="PS51206"/>
    </source>
</evidence>
<name>A0A1W1I8A6_9BACT</name>
<dbReference type="PROSITE" id="PS51206">
    <property type="entry name" value="SF3_HELICASE_1"/>
    <property type="match status" value="1"/>
</dbReference>
<keyword evidence="6" id="KW-1185">Reference proteome</keyword>
<dbReference type="RefSeq" id="WP_080887495.1">
    <property type="nucleotide sequence ID" value="NZ_LT828648.1"/>
</dbReference>
<dbReference type="SUPFAM" id="SSF52540">
    <property type="entry name" value="P-loop containing nucleoside triphosphate hydrolases"/>
    <property type="match status" value="1"/>
</dbReference>
<reference evidence="5 6" key="1">
    <citation type="submission" date="2017-03" db="EMBL/GenBank/DDBJ databases">
        <authorList>
            <person name="Afonso C.L."/>
            <person name="Miller P.J."/>
            <person name="Scott M.A."/>
            <person name="Spackman E."/>
            <person name="Goraichik I."/>
            <person name="Dimitrov K.M."/>
            <person name="Suarez D.L."/>
            <person name="Swayne D.E."/>
        </authorList>
    </citation>
    <scope>NUCLEOTIDE SEQUENCE [LARGE SCALE GENOMIC DNA]</scope>
    <source>
        <strain evidence="5">Genome sequencing of Nitrospira japonica strain NJ11</strain>
    </source>
</reference>
<dbReference type="InterPro" id="IPR051620">
    <property type="entry name" value="ORF904-like_C"/>
</dbReference>
<dbReference type="PANTHER" id="PTHR35372">
    <property type="entry name" value="ATP BINDING PROTEIN-RELATED"/>
    <property type="match status" value="1"/>
</dbReference>
<feature type="domain" description="SF3 helicase" evidence="4">
    <location>
        <begin position="185"/>
        <end position="339"/>
    </location>
</feature>
<evidence type="ECO:0000313" key="6">
    <source>
        <dbReference type="Proteomes" id="UP000192042"/>
    </source>
</evidence>
<dbReference type="InterPro" id="IPR014015">
    <property type="entry name" value="Helicase_SF3_DNA-vir"/>
</dbReference>
<protein>
    <recommendedName>
        <fullName evidence="4">SF3 helicase domain-containing protein</fullName>
    </recommendedName>
</protein>
<evidence type="ECO:0000256" key="3">
    <source>
        <dbReference type="ARBA" id="ARBA00022840"/>
    </source>
</evidence>
<dbReference type="InterPro" id="IPR006500">
    <property type="entry name" value="Helicase_put_C_phage/plasmid"/>
</dbReference>
<organism evidence="5 6">
    <name type="scientific">Nitrospira japonica</name>
    <dbReference type="NCBI Taxonomy" id="1325564"/>
    <lineage>
        <taxon>Bacteria</taxon>
        <taxon>Pseudomonadati</taxon>
        <taxon>Nitrospirota</taxon>
        <taxon>Nitrospiria</taxon>
        <taxon>Nitrospirales</taxon>
        <taxon>Nitrospiraceae</taxon>
        <taxon>Nitrospira</taxon>
    </lineage>
</organism>
<proteinExistence type="predicted"/>